<dbReference type="InterPro" id="IPR020846">
    <property type="entry name" value="MFS_dom"/>
</dbReference>
<feature type="transmembrane region" description="Helical" evidence="6">
    <location>
        <begin position="285"/>
        <end position="306"/>
    </location>
</feature>
<geneLocation type="plasmid" evidence="8 9">
    <name>unnamed1</name>
</geneLocation>
<feature type="transmembrane region" description="Helical" evidence="6">
    <location>
        <begin position="318"/>
        <end position="337"/>
    </location>
</feature>
<dbReference type="Gene3D" id="1.20.1250.20">
    <property type="entry name" value="MFS general substrate transporter like domains"/>
    <property type="match status" value="2"/>
</dbReference>
<dbReference type="RefSeq" id="WP_134760590.1">
    <property type="nucleotide sequence ID" value="NZ_CP038152.1"/>
</dbReference>
<feature type="transmembrane region" description="Helical" evidence="6">
    <location>
        <begin position="374"/>
        <end position="396"/>
    </location>
</feature>
<dbReference type="OrthoDB" id="9773957at2"/>
<proteinExistence type="predicted"/>
<evidence type="ECO:0000259" key="7">
    <source>
        <dbReference type="PROSITE" id="PS50850"/>
    </source>
</evidence>
<comment type="subcellular location">
    <subcellularLocation>
        <location evidence="1">Membrane</location>
        <topology evidence="1">Multi-pass membrane protein</topology>
    </subcellularLocation>
</comment>
<feature type="transmembrane region" description="Helical" evidence="6">
    <location>
        <begin position="155"/>
        <end position="179"/>
    </location>
</feature>
<dbReference type="PANTHER" id="PTHR43791">
    <property type="entry name" value="PERMEASE-RELATED"/>
    <property type="match status" value="1"/>
</dbReference>
<dbReference type="PROSITE" id="PS50850">
    <property type="entry name" value="MFS"/>
    <property type="match status" value="1"/>
</dbReference>
<dbReference type="Proteomes" id="UP000295727">
    <property type="component" value="Plasmid unnamed1"/>
</dbReference>
<dbReference type="GO" id="GO:0005886">
    <property type="term" value="C:plasma membrane"/>
    <property type="evidence" value="ECO:0007669"/>
    <property type="project" value="TreeGrafter"/>
</dbReference>
<feature type="transmembrane region" description="Helical" evidence="6">
    <location>
        <begin position="408"/>
        <end position="427"/>
    </location>
</feature>
<accession>A0A4P7DAR7</accession>
<dbReference type="Pfam" id="PF07690">
    <property type="entry name" value="MFS_1"/>
    <property type="match status" value="1"/>
</dbReference>
<dbReference type="PANTHER" id="PTHR43791:SF36">
    <property type="entry name" value="TRANSPORTER, PUTATIVE (AFU_ORTHOLOGUE AFUA_6G08340)-RELATED"/>
    <property type="match status" value="1"/>
</dbReference>
<keyword evidence="9" id="KW-1185">Reference proteome</keyword>
<dbReference type="SUPFAM" id="SSF103473">
    <property type="entry name" value="MFS general substrate transporter"/>
    <property type="match status" value="1"/>
</dbReference>
<feature type="transmembrane region" description="Helical" evidence="6">
    <location>
        <begin position="20"/>
        <end position="40"/>
    </location>
</feature>
<keyword evidence="2" id="KW-0813">Transport</keyword>
<dbReference type="CDD" id="cd17319">
    <property type="entry name" value="MFS_ExuT_GudP_like"/>
    <property type="match status" value="1"/>
</dbReference>
<sequence length="441" mass="47408">MQLSETQDSFPDSGIERRILVKISARLMPALMLGIFVSYIDRANLGVLFGPLSKDLGLTASSFGLAAGLFYVGYLLFEIPSNMGMVRFGARVWIARIMITWGAVTVTLAATQGTTSLYILRILLGVAEAGYYPGVVFFLTLWFPPRMLTRAYATLTICVPISLAVGSILTSLMLGMHGIAGLAGWRWVFILQGLPAILLGFFTFLALPDRPGNAKWLSNEEKNYLTTQLPVAREAESVNLRHLPSILRSRSAWVLSFLYFSTLIGVWAVTFFLPKIVQERLHVGSVDAGLISSIPWICAAILTFIVGRTSERPATRRWHMLILLGLAAIGLFTSATVDSPYTAIAGLCFGAAGMQAAVPLFWTIPTSMFRGASAAIAIALINSLGNTSGLAGPWLFGIFRDLTGSSSVGLYAISAFTLVAAVLSFAMSTVADAAQKIGGAE</sequence>
<dbReference type="InterPro" id="IPR036259">
    <property type="entry name" value="MFS_trans_sf"/>
</dbReference>
<dbReference type="FunFam" id="1.20.1250.20:FF:000018">
    <property type="entry name" value="MFS transporter permease"/>
    <property type="match status" value="1"/>
</dbReference>
<feature type="transmembrane region" description="Helical" evidence="6">
    <location>
        <begin position="122"/>
        <end position="143"/>
    </location>
</feature>
<feature type="domain" description="Major facilitator superfamily (MFS) profile" evidence="7">
    <location>
        <begin position="27"/>
        <end position="432"/>
    </location>
</feature>
<evidence type="ECO:0000256" key="5">
    <source>
        <dbReference type="ARBA" id="ARBA00023136"/>
    </source>
</evidence>
<evidence type="ECO:0000256" key="6">
    <source>
        <dbReference type="SAM" id="Phobius"/>
    </source>
</evidence>
<feature type="transmembrane region" description="Helical" evidence="6">
    <location>
        <begin position="89"/>
        <end position="110"/>
    </location>
</feature>
<evidence type="ECO:0000256" key="1">
    <source>
        <dbReference type="ARBA" id="ARBA00004141"/>
    </source>
</evidence>
<evidence type="ECO:0000313" key="8">
    <source>
        <dbReference type="EMBL" id="QBR04320.1"/>
    </source>
</evidence>
<dbReference type="InterPro" id="IPR011701">
    <property type="entry name" value="MFS"/>
</dbReference>
<dbReference type="AlphaFoldDB" id="A0A4P7DAR7"/>
<dbReference type="EMBL" id="CP038152">
    <property type="protein sequence ID" value="QBR04320.1"/>
    <property type="molecule type" value="Genomic_DNA"/>
</dbReference>
<protein>
    <submittedName>
        <fullName evidence="8">MFS transporter</fullName>
    </submittedName>
</protein>
<gene>
    <name evidence="8" type="ORF">E1956_45255</name>
</gene>
<dbReference type="GO" id="GO:0022857">
    <property type="term" value="F:transmembrane transporter activity"/>
    <property type="evidence" value="ECO:0007669"/>
    <property type="project" value="InterPro"/>
</dbReference>
<name>A0A4P7DAR7_9BURK</name>
<dbReference type="KEGG" id="ppai:E1956_45255"/>
<evidence type="ECO:0000256" key="3">
    <source>
        <dbReference type="ARBA" id="ARBA00022692"/>
    </source>
</evidence>
<feature type="transmembrane region" description="Helical" evidence="6">
    <location>
        <begin position="252"/>
        <end position="273"/>
    </location>
</feature>
<feature type="transmembrane region" description="Helical" evidence="6">
    <location>
        <begin position="343"/>
        <end position="362"/>
    </location>
</feature>
<evidence type="ECO:0000313" key="9">
    <source>
        <dbReference type="Proteomes" id="UP000295727"/>
    </source>
</evidence>
<keyword evidence="3 6" id="KW-0812">Transmembrane</keyword>
<keyword evidence="5 6" id="KW-0472">Membrane</keyword>
<evidence type="ECO:0000256" key="4">
    <source>
        <dbReference type="ARBA" id="ARBA00022989"/>
    </source>
</evidence>
<feature type="transmembrane region" description="Helical" evidence="6">
    <location>
        <begin position="60"/>
        <end position="77"/>
    </location>
</feature>
<organism evidence="8 9">
    <name type="scientific">Paraburkholderia pallida</name>
    <dbReference type="NCBI Taxonomy" id="2547399"/>
    <lineage>
        <taxon>Bacteria</taxon>
        <taxon>Pseudomonadati</taxon>
        <taxon>Pseudomonadota</taxon>
        <taxon>Betaproteobacteria</taxon>
        <taxon>Burkholderiales</taxon>
        <taxon>Burkholderiaceae</taxon>
        <taxon>Paraburkholderia</taxon>
    </lineage>
</organism>
<keyword evidence="8" id="KW-0614">Plasmid</keyword>
<reference evidence="8 9" key="1">
    <citation type="submission" date="2019-03" db="EMBL/GenBank/DDBJ databases">
        <title>Paraburkholderia sp. 7MH5, isolated from subtropical forest soil.</title>
        <authorList>
            <person name="Gao Z.-H."/>
            <person name="Qiu L.-H."/>
        </authorList>
    </citation>
    <scope>NUCLEOTIDE SEQUENCE [LARGE SCALE GENOMIC DNA]</scope>
    <source>
        <strain evidence="8 9">7MH5</strain>
        <plasmid evidence="8 9">unnamed1</plasmid>
    </source>
</reference>
<keyword evidence="4 6" id="KW-1133">Transmembrane helix</keyword>
<feature type="transmembrane region" description="Helical" evidence="6">
    <location>
        <begin position="185"/>
        <end position="207"/>
    </location>
</feature>
<evidence type="ECO:0000256" key="2">
    <source>
        <dbReference type="ARBA" id="ARBA00022448"/>
    </source>
</evidence>